<proteinExistence type="predicted"/>
<evidence type="ECO:0000313" key="2">
    <source>
        <dbReference type="Proteomes" id="UP001589844"/>
    </source>
</evidence>
<evidence type="ECO:0000313" key="1">
    <source>
        <dbReference type="EMBL" id="MFC0351840.1"/>
    </source>
</evidence>
<name>A0ABV6IK36_9BURK</name>
<gene>
    <name evidence="1" type="ORF">ACFFJH_18630</name>
</gene>
<comment type="caution">
    <text evidence="1">The sequence shown here is derived from an EMBL/GenBank/DDBJ whole genome shotgun (WGS) entry which is preliminary data.</text>
</comment>
<sequence>MTTIVTYPYSLSHTIHYNTRNPVPISEVIKALESLQALMKSVPTVIAGITETKIRTSELHVERIESGSLFETIVLTLFFKDEEDLKKFMEKIRENPKLKNTLIGIALAGLVGYGLHLASSSKGESPQIQANNNTIITIGADATKMAPEALKAIIEAAVTNKKENAKNAIKFVSPARSDPESSISMAGIDGPEIEITPKAILEAPKEVPEIANQKIEDMQNIDIQIRAYDLDNKNSGWAGKIEGVTSRTKIELDPHVDEKLLFGKTVVKADVTVTFITKPKDKHYTAKSIFIRKIY</sequence>
<reference evidence="1 2" key="1">
    <citation type="submission" date="2024-09" db="EMBL/GenBank/DDBJ databases">
        <authorList>
            <person name="Sun Q."/>
            <person name="Mori K."/>
        </authorList>
    </citation>
    <scope>NUCLEOTIDE SEQUENCE [LARGE SCALE GENOMIC DNA]</scope>
    <source>
        <strain evidence="1 2">CCM 8677</strain>
    </source>
</reference>
<accession>A0ABV6IK36</accession>
<keyword evidence="2" id="KW-1185">Reference proteome</keyword>
<protein>
    <submittedName>
        <fullName evidence="1">Uncharacterized protein</fullName>
    </submittedName>
</protein>
<organism evidence="1 2">
    <name type="scientific">Undibacterium danionis</name>
    <dbReference type="NCBI Taxonomy" id="1812100"/>
    <lineage>
        <taxon>Bacteria</taxon>
        <taxon>Pseudomonadati</taxon>
        <taxon>Pseudomonadota</taxon>
        <taxon>Betaproteobacteria</taxon>
        <taxon>Burkholderiales</taxon>
        <taxon>Oxalobacteraceae</taxon>
        <taxon>Undibacterium</taxon>
    </lineage>
</organism>
<dbReference type="RefSeq" id="WP_390214551.1">
    <property type="nucleotide sequence ID" value="NZ_JBHLXJ010000033.1"/>
</dbReference>
<dbReference type="EMBL" id="JBHLXJ010000033">
    <property type="protein sequence ID" value="MFC0351840.1"/>
    <property type="molecule type" value="Genomic_DNA"/>
</dbReference>
<dbReference type="Proteomes" id="UP001589844">
    <property type="component" value="Unassembled WGS sequence"/>
</dbReference>